<reference evidence="2" key="2">
    <citation type="submission" date="2015-01" db="EMBL/GenBank/DDBJ databases">
        <title>Evolutionary Origins and Diversification of the Mycorrhizal Mutualists.</title>
        <authorList>
            <consortium name="DOE Joint Genome Institute"/>
            <consortium name="Mycorrhizal Genomics Consortium"/>
            <person name="Kohler A."/>
            <person name="Kuo A."/>
            <person name="Nagy L.G."/>
            <person name="Floudas D."/>
            <person name="Copeland A."/>
            <person name="Barry K.W."/>
            <person name="Cichocki N."/>
            <person name="Veneault-Fourrey C."/>
            <person name="LaButti K."/>
            <person name="Lindquist E.A."/>
            <person name="Lipzen A."/>
            <person name="Lundell T."/>
            <person name="Morin E."/>
            <person name="Murat C."/>
            <person name="Riley R."/>
            <person name="Ohm R."/>
            <person name="Sun H."/>
            <person name="Tunlid A."/>
            <person name="Henrissat B."/>
            <person name="Grigoriev I.V."/>
            <person name="Hibbett D.S."/>
            <person name="Martin F."/>
        </authorList>
    </citation>
    <scope>NUCLEOTIDE SEQUENCE [LARGE SCALE GENOMIC DNA]</scope>
    <source>
        <strain evidence="2">MUT 4182</strain>
    </source>
</reference>
<sequence>HSSLYRSLNERGASWDLRQEYDADDIFTGVSLEVKSDEDLMTLAQVPHVKSIKPVFLHPRPEPVTFY</sequence>
<dbReference type="OrthoDB" id="206201at2759"/>
<dbReference type="Proteomes" id="UP000054248">
    <property type="component" value="Unassembled WGS sequence"/>
</dbReference>
<proteinExistence type="predicted"/>
<dbReference type="HOGENOM" id="CLU_2819743_0_0_1"/>
<name>A0A0C3PMC4_9AGAM</name>
<organism evidence="1 2">
    <name type="scientific">Tulasnella calospora MUT 4182</name>
    <dbReference type="NCBI Taxonomy" id="1051891"/>
    <lineage>
        <taxon>Eukaryota</taxon>
        <taxon>Fungi</taxon>
        <taxon>Dikarya</taxon>
        <taxon>Basidiomycota</taxon>
        <taxon>Agaricomycotina</taxon>
        <taxon>Agaricomycetes</taxon>
        <taxon>Cantharellales</taxon>
        <taxon>Tulasnellaceae</taxon>
        <taxon>Tulasnella</taxon>
    </lineage>
</organism>
<dbReference type="EMBL" id="KN824042">
    <property type="protein sequence ID" value="KIO15475.1"/>
    <property type="molecule type" value="Genomic_DNA"/>
</dbReference>
<dbReference type="AlphaFoldDB" id="A0A0C3PMC4"/>
<feature type="non-terminal residue" evidence="1">
    <location>
        <position position="1"/>
    </location>
</feature>
<keyword evidence="2" id="KW-1185">Reference proteome</keyword>
<evidence type="ECO:0000313" key="1">
    <source>
        <dbReference type="EMBL" id="KIO15475.1"/>
    </source>
</evidence>
<accession>A0A0C3PMC4</accession>
<gene>
    <name evidence="1" type="ORF">M407DRAFT_38620</name>
</gene>
<protein>
    <submittedName>
        <fullName evidence="1">Uncharacterized protein</fullName>
    </submittedName>
</protein>
<evidence type="ECO:0000313" key="2">
    <source>
        <dbReference type="Proteomes" id="UP000054248"/>
    </source>
</evidence>
<reference evidence="1 2" key="1">
    <citation type="submission" date="2014-04" db="EMBL/GenBank/DDBJ databases">
        <authorList>
            <consortium name="DOE Joint Genome Institute"/>
            <person name="Kuo A."/>
            <person name="Girlanda M."/>
            <person name="Perotto S."/>
            <person name="Kohler A."/>
            <person name="Nagy L.G."/>
            <person name="Floudas D."/>
            <person name="Copeland A."/>
            <person name="Barry K.W."/>
            <person name="Cichocki N."/>
            <person name="Veneault-Fourrey C."/>
            <person name="LaButti K."/>
            <person name="Lindquist E.A."/>
            <person name="Lipzen A."/>
            <person name="Lundell T."/>
            <person name="Morin E."/>
            <person name="Murat C."/>
            <person name="Sun H."/>
            <person name="Tunlid A."/>
            <person name="Henrissat B."/>
            <person name="Grigoriev I.V."/>
            <person name="Hibbett D.S."/>
            <person name="Martin F."/>
            <person name="Nordberg H.P."/>
            <person name="Cantor M.N."/>
            <person name="Hua S.X."/>
        </authorList>
    </citation>
    <scope>NUCLEOTIDE SEQUENCE [LARGE SCALE GENOMIC DNA]</scope>
    <source>
        <strain evidence="1 2">MUT 4182</strain>
    </source>
</reference>
<feature type="non-terminal residue" evidence="1">
    <location>
        <position position="67"/>
    </location>
</feature>